<dbReference type="EMBL" id="BART01002329">
    <property type="protein sequence ID" value="GAG59888.1"/>
    <property type="molecule type" value="Genomic_DNA"/>
</dbReference>
<name>X0ZHQ7_9ZZZZ</name>
<accession>X0ZHQ7</accession>
<dbReference type="GO" id="GO:0004315">
    <property type="term" value="F:3-oxoacyl-[acyl-carrier-protein] synthase activity"/>
    <property type="evidence" value="ECO:0007669"/>
    <property type="project" value="TreeGrafter"/>
</dbReference>
<dbReference type="GO" id="GO:0006633">
    <property type="term" value="P:fatty acid biosynthetic process"/>
    <property type="evidence" value="ECO:0007669"/>
    <property type="project" value="TreeGrafter"/>
</dbReference>
<dbReference type="InterPro" id="IPR000794">
    <property type="entry name" value="Beta-ketoacyl_synthase"/>
</dbReference>
<dbReference type="AlphaFoldDB" id="X0ZHQ7"/>
<sequence>MIDNKRVVITGMGTINPLGDTLEDYYHNLIAGNSGIKKWKSIDLTEIECKLGGDLGAYDTKAALDNIREQLSEKLHKKLRKLFRTMTFSNKATTLTAIHAFLDAGLFEAETDPFRISVPVGGHNFNSKYILKNNHQFEEEP</sequence>
<gene>
    <name evidence="3" type="ORF">S01H4_07201</name>
</gene>
<evidence type="ECO:0000313" key="3">
    <source>
        <dbReference type="EMBL" id="GAG59888.1"/>
    </source>
</evidence>
<dbReference type="InterPro" id="IPR014030">
    <property type="entry name" value="Ketoacyl_synth_N"/>
</dbReference>
<evidence type="ECO:0000256" key="1">
    <source>
        <dbReference type="ARBA" id="ARBA00022679"/>
    </source>
</evidence>
<dbReference type="PANTHER" id="PTHR11712">
    <property type="entry name" value="POLYKETIDE SYNTHASE-RELATED"/>
    <property type="match status" value="1"/>
</dbReference>
<comment type="caution">
    <text evidence="3">The sequence shown here is derived from an EMBL/GenBank/DDBJ whole genome shotgun (WGS) entry which is preliminary data.</text>
</comment>
<dbReference type="Pfam" id="PF00109">
    <property type="entry name" value="ketoacyl-synt"/>
    <property type="match status" value="1"/>
</dbReference>
<dbReference type="SUPFAM" id="SSF53901">
    <property type="entry name" value="Thiolase-like"/>
    <property type="match status" value="1"/>
</dbReference>
<reference evidence="3" key="1">
    <citation type="journal article" date="2014" name="Front. Microbiol.">
        <title>High frequency of phylogenetically diverse reductive dehalogenase-homologous genes in deep subseafloor sedimentary metagenomes.</title>
        <authorList>
            <person name="Kawai M."/>
            <person name="Futagami T."/>
            <person name="Toyoda A."/>
            <person name="Takaki Y."/>
            <person name="Nishi S."/>
            <person name="Hori S."/>
            <person name="Arai W."/>
            <person name="Tsubouchi T."/>
            <person name="Morono Y."/>
            <person name="Uchiyama I."/>
            <person name="Ito T."/>
            <person name="Fujiyama A."/>
            <person name="Inagaki F."/>
            <person name="Takami H."/>
        </authorList>
    </citation>
    <scope>NUCLEOTIDE SEQUENCE</scope>
    <source>
        <strain evidence="3">Expedition CK06-06</strain>
    </source>
</reference>
<dbReference type="InterPro" id="IPR016039">
    <property type="entry name" value="Thiolase-like"/>
</dbReference>
<feature type="non-terminal residue" evidence="3">
    <location>
        <position position="141"/>
    </location>
</feature>
<organism evidence="3">
    <name type="scientific">marine sediment metagenome</name>
    <dbReference type="NCBI Taxonomy" id="412755"/>
    <lineage>
        <taxon>unclassified sequences</taxon>
        <taxon>metagenomes</taxon>
        <taxon>ecological metagenomes</taxon>
    </lineage>
</organism>
<protein>
    <recommendedName>
        <fullName evidence="2">Beta-ketoacyl synthase-like N-terminal domain-containing protein</fullName>
    </recommendedName>
</protein>
<keyword evidence="1" id="KW-0808">Transferase</keyword>
<dbReference type="PANTHER" id="PTHR11712:SF336">
    <property type="entry name" value="3-OXOACYL-[ACYL-CARRIER-PROTEIN] SYNTHASE, MITOCHONDRIAL"/>
    <property type="match status" value="1"/>
</dbReference>
<dbReference type="Gene3D" id="3.40.47.10">
    <property type="match status" value="1"/>
</dbReference>
<proteinExistence type="predicted"/>
<feature type="domain" description="Beta-ketoacyl synthase-like N-terminal" evidence="2">
    <location>
        <begin position="5"/>
        <end position="127"/>
    </location>
</feature>
<dbReference type="GO" id="GO:0005829">
    <property type="term" value="C:cytosol"/>
    <property type="evidence" value="ECO:0007669"/>
    <property type="project" value="TreeGrafter"/>
</dbReference>
<evidence type="ECO:0000259" key="2">
    <source>
        <dbReference type="Pfam" id="PF00109"/>
    </source>
</evidence>